<dbReference type="GO" id="GO:0000155">
    <property type="term" value="F:phosphorelay sensor kinase activity"/>
    <property type="evidence" value="ECO:0007669"/>
    <property type="project" value="InterPro"/>
</dbReference>
<evidence type="ECO:0000256" key="1">
    <source>
        <dbReference type="ARBA" id="ARBA00000085"/>
    </source>
</evidence>
<dbReference type="PANTHER" id="PTHR24421:SF10">
    <property type="entry name" value="NITRATE_NITRITE SENSOR PROTEIN NARQ"/>
    <property type="match status" value="1"/>
</dbReference>
<dbReference type="InterPro" id="IPR036890">
    <property type="entry name" value="HATPase_C_sf"/>
</dbReference>
<keyword evidence="7" id="KW-0067">ATP-binding</keyword>
<dbReference type="Gene3D" id="1.20.5.1930">
    <property type="match status" value="1"/>
</dbReference>
<accession>A0A917IZY2</accession>
<keyword evidence="9" id="KW-0472">Membrane</keyword>
<evidence type="ECO:0000256" key="3">
    <source>
        <dbReference type="ARBA" id="ARBA00022553"/>
    </source>
</evidence>
<dbReference type="InterPro" id="IPR003594">
    <property type="entry name" value="HATPase_dom"/>
</dbReference>
<feature type="domain" description="Histidine kinase" evidence="10">
    <location>
        <begin position="557"/>
        <end position="644"/>
    </location>
</feature>
<sequence>MLLAFPSFFLQAQLISDTEHDGLQDTAVIQRLIQAGRNLKHAHPDSSLYYYQKALHASYGANYGEGVVSSLFEISRWYYSSNIQLSLQHAAAALKEYQKQHLSNNTLKSQVYLSLAKGYETTAVMDSAAYYYYYLNEEVDKGRIKDPYFELSLYTTLALFWLNNSNDIDVEYARPLKNFIDKAKVTLSHLPANATTDAGFYQLQAIYYCSIANYDSARFFFRKHIELCEKTVPMPSNLPSIYLNLGNTYIMENRPAEAIPYIHKVKSMYKGMPSQERYYITANLQLANAYYQQKRYAACLAILDSTWKQFKINYLNKDIIDAYKIYGDSYEALGMKEQAIAYKNTYITLYDSFVKKDKLNTMYKMESRYRLSEKDKKLAEQNLTISRAENDARRKNFWVVAISFVTVVVFLVFLLWLRNSRHKQRLQAISFEKQMEISRLSYSIQGEEKERKRIAAELHDGVVGLLVAARINLDLVKKEYHFNNESNFMEGLQLIDQAASDLRKTAHNMMPEILMQDGLLKALEQFCNSIAASNTTSIYFEIIGTPVKLKASLELALYRIVQELVQNIIKHARATEAFIQVSFFESELTITVEDNGVGMDINASGKGIGIKNIYDRVKAINGKIFIESSNTKGTAIYINLDLHKENLETV</sequence>
<dbReference type="InterPro" id="IPR011712">
    <property type="entry name" value="Sig_transdc_His_kin_sub3_dim/P"/>
</dbReference>
<keyword evidence="8" id="KW-0902">Two-component regulatory system</keyword>
<reference evidence="11" key="2">
    <citation type="submission" date="2020-09" db="EMBL/GenBank/DDBJ databases">
        <authorList>
            <person name="Sun Q."/>
            <person name="Zhou Y."/>
        </authorList>
    </citation>
    <scope>NUCLEOTIDE SEQUENCE</scope>
    <source>
        <strain evidence="11">CGMCC 1.15290</strain>
    </source>
</reference>
<evidence type="ECO:0000256" key="9">
    <source>
        <dbReference type="SAM" id="Phobius"/>
    </source>
</evidence>
<evidence type="ECO:0000256" key="6">
    <source>
        <dbReference type="ARBA" id="ARBA00022777"/>
    </source>
</evidence>
<dbReference type="Pfam" id="PF02518">
    <property type="entry name" value="HATPase_c"/>
    <property type="match status" value="1"/>
</dbReference>
<keyword evidence="3" id="KW-0597">Phosphoprotein</keyword>
<evidence type="ECO:0000259" key="10">
    <source>
        <dbReference type="PROSITE" id="PS50109"/>
    </source>
</evidence>
<evidence type="ECO:0000256" key="5">
    <source>
        <dbReference type="ARBA" id="ARBA00022741"/>
    </source>
</evidence>
<proteinExistence type="predicted"/>
<protein>
    <recommendedName>
        <fullName evidence="2">histidine kinase</fullName>
        <ecNumber evidence="2">2.7.13.3</ecNumber>
    </recommendedName>
</protein>
<dbReference type="Gene3D" id="3.30.565.10">
    <property type="entry name" value="Histidine kinase-like ATPase, C-terminal domain"/>
    <property type="match status" value="1"/>
</dbReference>
<dbReference type="PROSITE" id="PS50109">
    <property type="entry name" value="HIS_KIN"/>
    <property type="match status" value="1"/>
</dbReference>
<name>A0A917IZY2_9BACT</name>
<dbReference type="Proteomes" id="UP000627292">
    <property type="component" value="Unassembled WGS sequence"/>
</dbReference>
<keyword evidence="9" id="KW-0812">Transmembrane</keyword>
<comment type="catalytic activity">
    <reaction evidence="1">
        <text>ATP + protein L-histidine = ADP + protein N-phospho-L-histidine.</text>
        <dbReference type="EC" id="2.7.13.3"/>
    </reaction>
</comment>
<keyword evidence="12" id="KW-1185">Reference proteome</keyword>
<dbReference type="SUPFAM" id="SSF48452">
    <property type="entry name" value="TPR-like"/>
    <property type="match status" value="1"/>
</dbReference>
<dbReference type="SMART" id="SM00387">
    <property type="entry name" value="HATPase_c"/>
    <property type="match status" value="1"/>
</dbReference>
<dbReference type="InterPro" id="IPR011990">
    <property type="entry name" value="TPR-like_helical_dom_sf"/>
</dbReference>
<dbReference type="PANTHER" id="PTHR24421">
    <property type="entry name" value="NITRATE/NITRITE SENSOR PROTEIN NARX-RELATED"/>
    <property type="match status" value="1"/>
</dbReference>
<evidence type="ECO:0000256" key="7">
    <source>
        <dbReference type="ARBA" id="ARBA00022840"/>
    </source>
</evidence>
<evidence type="ECO:0000256" key="8">
    <source>
        <dbReference type="ARBA" id="ARBA00023012"/>
    </source>
</evidence>
<dbReference type="GO" id="GO:0005524">
    <property type="term" value="F:ATP binding"/>
    <property type="evidence" value="ECO:0007669"/>
    <property type="project" value="UniProtKB-KW"/>
</dbReference>
<evidence type="ECO:0000313" key="12">
    <source>
        <dbReference type="Proteomes" id="UP000627292"/>
    </source>
</evidence>
<dbReference type="EMBL" id="BMIB01000004">
    <property type="protein sequence ID" value="GGH74799.1"/>
    <property type="molecule type" value="Genomic_DNA"/>
</dbReference>
<dbReference type="Pfam" id="PF07730">
    <property type="entry name" value="HisKA_3"/>
    <property type="match status" value="1"/>
</dbReference>
<dbReference type="InterPro" id="IPR005467">
    <property type="entry name" value="His_kinase_dom"/>
</dbReference>
<dbReference type="SUPFAM" id="SSF55874">
    <property type="entry name" value="ATPase domain of HSP90 chaperone/DNA topoisomerase II/histidine kinase"/>
    <property type="match status" value="1"/>
</dbReference>
<keyword evidence="9" id="KW-1133">Transmembrane helix</keyword>
<dbReference type="InterPro" id="IPR019734">
    <property type="entry name" value="TPR_rpt"/>
</dbReference>
<evidence type="ECO:0000256" key="2">
    <source>
        <dbReference type="ARBA" id="ARBA00012438"/>
    </source>
</evidence>
<feature type="transmembrane region" description="Helical" evidence="9">
    <location>
        <begin position="397"/>
        <end position="417"/>
    </location>
</feature>
<dbReference type="SMART" id="SM00028">
    <property type="entry name" value="TPR"/>
    <property type="match status" value="4"/>
</dbReference>
<dbReference type="Gene3D" id="1.25.40.10">
    <property type="entry name" value="Tetratricopeptide repeat domain"/>
    <property type="match status" value="1"/>
</dbReference>
<evidence type="ECO:0000313" key="11">
    <source>
        <dbReference type="EMBL" id="GGH74799.1"/>
    </source>
</evidence>
<dbReference type="GO" id="GO:0046983">
    <property type="term" value="F:protein dimerization activity"/>
    <property type="evidence" value="ECO:0007669"/>
    <property type="project" value="InterPro"/>
</dbReference>
<dbReference type="InterPro" id="IPR050482">
    <property type="entry name" value="Sensor_HK_TwoCompSys"/>
</dbReference>
<dbReference type="AlphaFoldDB" id="A0A917IZY2"/>
<dbReference type="CDD" id="cd16917">
    <property type="entry name" value="HATPase_UhpB-NarQ-NarX-like"/>
    <property type="match status" value="1"/>
</dbReference>
<organism evidence="11 12">
    <name type="scientific">Filimonas zeae</name>
    <dbReference type="NCBI Taxonomy" id="1737353"/>
    <lineage>
        <taxon>Bacteria</taxon>
        <taxon>Pseudomonadati</taxon>
        <taxon>Bacteroidota</taxon>
        <taxon>Chitinophagia</taxon>
        <taxon>Chitinophagales</taxon>
        <taxon>Chitinophagaceae</taxon>
        <taxon>Filimonas</taxon>
    </lineage>
</organism>
<keyword evidence="5" id="KW-0547">Nucleotide-binding</keyword>
<dbReference type="EC" id="2.7.13.3" evidence="2"/>
<comment type="caution">
    <text evidence="11">The sequence shown here is derived from an EMBL/GenBank/DDBJ whole genome shotgun (WGS) entry which is preliminary data.</text>
</comment>
<evidence type="ECO:0000256" key="4">
    <source>
        <dbReference type="ARBA" id="ARBA00022679"/>
    </source>
</evidence>
<gene>
    <name evidence="11" type="ORF">GCM10011379_37740</name>
</gene>
<keyword evidence="6" id="KW-0418">Kinase</keyword>
<reference evidence="11" key="1">
    <citation type="journal article" date="2014" name="Int. J. Syst. Evol. Microbiol.">
        <title>Complete genome sequence of Corynebacterium casei LMG S-19264T (=DSM 44701T), isolated from a smear-ripened cheese.</title>
        <authorList>
            <consortium name="US DOE Joint Genome Institute (JGI-PGF)"/>
            <person name="Walter F."/>
            <person name="Albersmeier A."/>
            <person name="Kalinowski J."/>
            <person name="Ruckert C."/>
        </authorList>
    </citation>
    <scope>NUCLEOTIDE SEQUENCE</scope>
    <source>
        <strain evidence="11">CGMCC 1.15290</strain>
    </source>
</reference>
<keyword evidence="4" id="KW-0808">Transferase</keyword>
<dbReference type="GO" id="GO:0016020">
    <property type="term" value="C:membrane"/>
    <property type="evidence" value="ECO:0007669"/>
    <property type="project" value="InterPro"/>
</dbReference>